<dbReference type="Proteomes" id="UP000789901">
    <property type="component" value="Unassembled WGS sequence"/>
</dbReference>
<comment type="caution">
    <text evidence="1">The sequence shown here is derived from an EMBL/GenBank/DDBJ whole genome shotgun (WGS) entry which is preliminary data.</text>
</comment>
<protein>
    <submittedName>
        <fullName evidence="1">20794_t:CDS:1</fullName>
    </submittedName>
</protein>
<accession>A0ABM8W3P1</accession>
<evidence type="ECO:0000313" key="2">
    <source>
        <dbReference type="Proteomes" id="UP000789901"/>
    </source>
</evidence>
<proteinExistence type="predicted"/>
<organism evidence="1 2">
    <name type="scientific">Gigaspora margarita</name>
    <dbReference type="NCBI Taxonomy" id="4874"/>
    <lineage>
        <taxon>Eukaryota</taxon>
        <taxon>Fungi</taxon>
        <taxon>Fungi incertae sedis</taxon>
        <taxon>Mucoromycota</taxon>
        <taxon>Glomeromycotina</taxon>
        <taxon>Glomeromycetes</taxon>
        <taxon>Diversisporales</taxon>
        <taxon>Gigasporaceae</taxon>
        <taxon>Gigaspora</taxon>
    </lineage>
</organism>
<reference evidence="1 2" key="1">
    <citation type="submission" date="2021-06" db="EMBL/GenBank/DDBJ databases">
        <authorList>
            <person name="Kallberg Y."/>
            <person name="Tangrot J."/>
            <person name="Rosling A."/>
        </authorList>
    </citation>
    <scope>NUCLEOTIDE SEQUENCE [LARGE SCALE GENOMIC DNA]</scope>
    <source>
        <strain evidence="1 2">120-4 pot B 10/14</strain>
    </source>
</reference>
<evidence type="ECO:0000313" key="1">
    <source>
        <dbReference type="EMBL" id="CAG8516718.1"/>
    </source>
</evidence>
<name>A0ABM8W3P1_GIGMA</name>
<sequence>MVLDISNDTRYAQYGKRGEKSISFQINFFDQNANPSLFVEISDSEPVYLKENISSTFLQSIAMTNTHQILSKEDTYINLGRSIRKIIIPNWKATMGFQPDYELIPYLTSRKFTSRERFMQNNDFASSLIIMADFDITIIETERSSLGLLGGAWSFVIIAYKLLFGDDTIQPFGLIQKHGYFDKLNQKQLTDNLSTIPLVQDSFNNADDENQVVLLEKKISDLELFLREYVVEAQQLDKFYENIENNKNK</sequence>
<gene>
    <name evidence="1" type="ORF">GMARGA_LOCUS2952</name>
</gene>
<keyword evidence="2" id="KW-1185">Reference proteome</keyword>
<dbReference type="EMBL" id="CAJVQB010001002">
    <property type="protein sequence ID" value="CAG8516718.1"/>
    <property type="molecule type" value="Genomic_DNA"/>
</dbReference>